<evidence type="ECO:0000313" key="4">
    <source>
        <dbReference type="Proteomes" id="UP000241444"/>
    </source>
</evidence>
<comment type="caution">
    <text evidence="3">The sequence shown here is derived from an EMBL/GenBank/DDBJ whole genome shotgun (WGS) entry which is preliminary data.</text>
</comment>
<dbReference type="PANTHER" id="PTHR33570:SF9">
    <property type="entry name" value="BLL4600 PROTEIN"/>
    <property type="match status" value="1"/>
</dbReference>
<dbReference type="InterPro" id="IPR029032">
    <property type="entry name" value="AhpD-like"/>
</dbReference>
<dbReference type="Proteomes" id="UP000241444">
    <property type="component" value="Unassembled WGS sequence"/>
</dbReference>
<dbReference type="InterPro" id="IPR003779">
    <property type="entry name" value="CMD-like"/>
</dbReference>
<evidence type="ECO:0000259" key="2">
    <source>
        <dbReference type="Pfam" id="PF02627"/>
    </source>
</evidence>
<proteinExistence type="predicted"/>
<dbReference type="SUPFAM" id="SSF69118">
    <property type="entry name" value="AhpD-like"/>
    <property type="match status" value="1"/>
</dbReference>
<protein>
    <submittedName>
        <fullName evidence="3">Carboxymuconolactone decarboxylase family protein</fullName>
    </submittedName>
</protein>
<gene>
    <name evidence="3" type="ORF">CU102_04915</name>
</gene>
<feature type="signal peptide" evidence="1">
    <location>
        <begin position="1"/>
        <end position="20"/>
    </location>
</feature>
<keyword evidence="1" id="KW-0732">Signal</keyword>
<feature type="chain" id="PRO_5015178414" evidence="1">
    <location>
        <begin position="21"/>
        <end position="137"/>
    </location>
</feature>
<accession>A0A2P7BVB3</accession>
<feature type="domain" description="Carboxymuconolactone decarboxylase-like" evidence="2">
    <location>
        <begin position="48"/>
        <end position="132"/>
    </location>
</feature>
<name>A0A2P7BVB3_9HYPH</name>
<keyword evidence="4" id="KW-1185">Reference proteome</keyword>
<dbReference type="GO" id="GO:0051920">
    <property type="term" value="F:peroxiredoxin activity"/>
    <property type="evidence" value="ECO:0007669"/>
    <property type="project" value="InterPro"/>
</dbReference>
<dbReference type="InterPro" id="IPR052512">
    <property type="entry name" value="4CMD/NDH-1_regulator"/>
</dbReference>
<sequence>MNLKLSIIAMAIVVASTAHSPLSAQDQPSSNLESAKSRTQQLMGDIAPKLADLTDDVLYADIWERPELSKRDRSLVTVSALIALNRPDQLRSHLIRARDNGLTEAELVETITHMAFYSGWPSAVSAVAIAKDVFAAK</sequence>
<dbReference type="Pfam" id="PF02627">
    <property type="entry name" value="CMD"/>
    <property type="match status" value="1"/>
</dbReference>
<dbReference type="EMBL" id="PGGO01000002">
    <property type="protein sequence ID" value="PSH70407.1"/>
    <property type="molecule type" value="Genomic_DNA"/>
</dbReference>
<organism evidence="3 4">
    <name type="scientific">Phyllobacterium brassicacearum</name>
    <dbReference type="NCBI Taxonomy" id="314235"/>
    <lineage>
        <taxon>Bacteria</taxon>
        <taxon>Pseudomonadati</taxon>
        <taxon>Pseudomonadota</taxon>
        <taxon>Alphaproteobacteria</taxon>
        <taxon>Hyphomicrobiales</taxon>
        <taxon>Phyllobacteriaceae</taxon>
        <taxon>Phyllobacterium</taxon>
    </lineage>
</organism>
<dbReference type="AlphaFoldDB" id="A0A2P7BVB3"/>
<dbReference type="OrthoDB" id="7507676at2"/>
<dbReference type="PANTHER" id="PTHR33570">
    <property type="entry name" value="4-CARBOXYMUCONOLACTONE DECARBOXYLASE FAMILY PROTEIN"/>
    <property type="match status" value="1"/>
</dbReference>
<reference evidence="4" key="1">
    <citation type="submission" date="2017-11" db="EMBL/GenBank/DDBJ databases">
        <authorList>
            <person name="Kuznetsova I."/>
            <person name="Sazanova A."/>
            <person name="Chirak E."/>
            <person name="Safronova V."/>
            <person name="Willems A."/>
        </authorList>
    </citation>
    <scope>NUCLEOTIDE SEQUENCE [LARGE SCALE GENOMIC DNA]</scope>
    <source>
        <strain evidence="4">STM 196</strain>
    </source>
</reference>
<evidence type="ECO:0000313" key="3">
    <source>
        <dbReference type="EMBL" id="PSH70407.1"/>
    </source>
</evidence>
<evidence type="ECO:0000256" key="1">
    <source>
        <dbReference type="SAM" id="SignalP"/>
    </source>
</evidence>
<dbReference type="Gene3D" id="1.20.1290.10">
    <property type="entry name" value="AhpD-like"/>
    <property type="match status" value="1"/>
</dbReference>